<dbReference type="Proteomes" id="UP000048949">
    <property type="component" value="Unassembled WGS sequence"/>
</dbReference>
<reference evidence="1 2" key="1">
    <citation type="submission" date="2015-04" db="EMBL/GenBank/DDBJ databases">
        <authorList>
            <person name="Syromyatnikov M.Y."/>
            <person name="Popov V.N."/>
        </authorList>
    </citation>
    <scope>NUCLEOTIDE SEQUENCE [LARGE SCALE GENOMIC DNA]</scope>
    <source>
        <strain evidence="1 2">CECT 5292</strain>
    </source>
</reference>
<dbReference type="AlphaFoldDB" id="A0A0U1NKT9"/>
<dbReference type="RefSeq" id="WP_048598718.1">
    <property type="nucleotide sequence ID" value="NZ_CBFHGK010000002.1"/>
</dbReference>
<proteinExistence type="predicted"/>
<name>A0A0U1NKT9_9RHOB</name>
<dbReference type="EMBL" id="CVQV01000005">
    <property type="protein sequence ID" value="CRK75335.1"/>
    <property type="molecule type" value="Genomic_DNA"/>
</dbReference>
<protein>
    <submittedName>
        <fullName evidence="1">Uncharacterized protein</fullName>
    </submittedName>
</protein>
<gene>
    <name evidence="1" type="ORF">NIG5292_01379</name>
</gene>
<evidence type="ECO:0000313" key="2">
    <source>
        <dbReference type="Proteomes" id="UP000048949"/>
    </source>
</evidence>
<dbReference type="STRING" id="282199.GCA_001049735_01378"/>
<sequence length="103" mass="11286">MLKLISPEPSIRPLSFAQWAWQYPCNIAEFRPDTDQLIMIIDDEKTYDPSEVQLRPRLNGTTEVLLAGQTIGTVTSNAIGDVSDLVVMSMSDAYGTVIGPAAE</sequence>
<organism evidence="1 2">
    <name type="scientific">Nereida ignava</name>
    <dbReference type="NCBI Taxonomy" id="282199"/>
    <lineage>
        <taxon>Bacteria</taxon>
        <taxon>Pseudomonadati</taxon>
        <taxon>Pseudomonadota</taxon>
        <taxon>Alphaproteobacteria</taxon>
        <taxon>Rhodobacterales</taxon>
        <taxon>Roseobacteraceae</taxon>
        <taxon>Nereida</taxon>
    </lineage>
</organism>
<accession>A0A0U1NKT9</accession>
<keyword evidence="2" id="KW-1185">Reference proteome</keyword>
<evidence type="ECO:0000313" key="1">
    <source>
        <dbReference type="EMBL" id="CRK75335.1"/>
    </source>
</evidence>